<dbReference type="CDD" id="cd00081">
    <property type="entry name" value="Hint"/>
    <property type="match status" value="1"/>
</dbReference>
<accession>A0A7R7HYV9</accession>
<sequence>MIGIIPVGKILKLAGKPLIKGSVKVAKILTKGAEDGSKAVKPAVKDAGKSLAKDTAESGGKKAAKGAGKDAAEGVGKSAKSAESSHGGGRPKGCNSFPGDTRVLLADGSSKPIAKLHIGDHVTNEKPDKHGTQKHRVDGVIRTTTDHDFVQITLQDGQGQQKITATAHHRFWDHSSHRWTEAVDLKSGDELQTTHGTTRISTLTR</sequence>
<dbReference type="Proteomes" id="UP000611640">
    <property type="component" value="Chromosome"/>
</dbReference>
<keyword evidence="4" id="KW-1185">Reference proteome</keyword>
<dbReference type="AlphaFoldDB" id="A0A7R7HYV9"/>
<proteinExistence type="predicted"/>
<evidence type="ECO:0000256" key="1">
    <source>
        <dbReference type="SAM" id="MobiDB-lite"/>
    </source>
</evidence>
<dbReference type="RefSeq" id="WP_203963729.1">
    <property type="nucleotide sequence ID" value="NZ_AP023355.1"/>
</dbReference>
<dbReference type="Gene3D" id="2.170.16.10">
    <property type="entry name" value="Hedgehog/Intein (Hint) domain"/>
    <property type="match status" value="1"/>
</dbReference>
<protein>
    <recommendedName>
        <fullName evidence="2">Hint domain-containing protein</fullName>
    </recommendedName>
</protein>
<dbReference type="InterPro" id="IPR036844">
    <property type="entry name" value="Hint_dom_sf"/>
</dbReference>
<feature type="region of interest" description="Disordered" evidence="1">
    <location>
        <begin position="51"/>
        <end position="102"/>
    </location>
</feature>
<reference evidence="3 4" key="1">
    <citation type="submission" date="2020-08" db="EMBL/GenBank/DDBJ databases">
        <title>Whole genome shotgun sequence of Actinocatenispora thailandica NBRC 105041.</title>
        <authorList>
            <person name="Komaki H."/>
            <person name="Tamura T."/>
        </authorList>
    </citation>
    <scope>NUCLEOTIDE SEQUENCE [LARGE SCALE GENOMIC DNA]</scope>
    <source>
        <strain evidence="3 4">NBRC 105041</strain>
    </source>
</reference>
<organism evidence="3 4">
    <name type="scientific">Actinocatenispora thailandica</name>
    <dbReference type="NCBI Taxonomy" id="227318"/>
    <lineage>
        <taxon>Bacteria</taxon>
        <taxon>Bacillati</taxon>
        <taxon>Actinomycetota</taxon>
        <taxon>Actinomycetes</taxon>
        <taxon>Micromonosporales</taxon>
        <taxon>Micromonosporaceae</taxon>
        <taxon>Actinocatenispora</taxon>
    </lineage>
</organism>
<evidence type="ECO:0000259" key="2">
    <source>
        <dbReference type="SMART" id="SM00306"/>
    </source>
</evidence>
<feature type="domain" description="Hint" evidence="2">
    <location>
        <begin position="94"/>
        <end position="195"/>
    </location>
</feature>
<dbReference type="SMART" id="SM00306">
    <property type="entry name" value="HintN"/>
    <property type="match status" value="1"/>
</dbReference>
<dbReference type="EMBL" id="AP023355">
    <property type="protein sequence ID" value="BCJ37533.1"/>
    <property type="molecule type" value="Genomic_DNA"/>
</dbReference>
<dbReference type="InterPro" id="IPR003587">
    <property type="entry name" value="Hint_dom_N"/>
</dbReference>
<gene>
    <name evidence="3" type="ORF">Athai_50360</name>
</gene>
<feature type="compositionally biased region" description="Basic and acidic residues" evidence="1">
    <location>
        <begin position="51"/>
        <end position="60"/>
    </location>
</feature>
<dbReference type="SUPFAM" id="SSF51294">
    <property type="entry name" value="Hedgehog/intein (Hint) domain"/>
    <property type="match status" value="1"/>
</dbReference>
<evidence type="ECO:0000313" key="3">
    <source>
        <dbReference type="EMBL" id="BCJ37533.1"/>
    </source>
</evidence>
<evidence type="ECO:0000313" key="4">
    <source>
        <dbReference type="Proteomes" id="UP000611640"/>
    </source>
</evidence>
<dbReference type="KEGG" id="atl:Athai_50360"/>
<name>A0A7R7HYV9_9ACTN</name>